<dbReference type="AlphaFoldDB" id="A0A510XZ63"/>
<dbReference type="EMBL" id="BJUM01000037">
    <property type="protein sequence ID" value="GEK56355.1"/>
    <property type="molecule type" value="Genomic_DNA"/>
</dbReference>
<keyword evidence="1" id="KW-1133">Transmembrane helix</keyword>
<evidence type="ECO:0000256" key="1">
    <source>
        <dbReference type="SAM" id="Phobius"/>
    </source>
</evidence>
<feature type="transmembrane region" description="Helical" evidence="1">
    <location>
        <begin position="119"/>
        <end position="137"/>
    </location>
</feature>
<evidence type="ECO:0000313" key="3">
    <source>
        <dbReference type="Proteomes" id="UP000321419"/>
    </source>
</evidence>
<feature type="transmembrane region" description="Helical" evidence="1">
    <location>
        <begin position="28"/>
        <end position="47"/>
    </location>
</feature>
<dbReference type="Pfam" id="PF04247">
    <property type="entry name" value="SirB"/>
    <property type="match status" value="1"/>
</dbReference>
<feature type="transmembrane region" description="Helical" evidence="1">
    <location>
        <begin position="90"/>
        <end position="110"/>
    </location>
</feature>
<protein>
    <submittedName>
        <fullName evidence="2">SirB family protein</fullName>
    </submittedName>
</protein>
<keyword evidence="1" id="KW-0472">Membrane</keyword>
<gene>
    <name evidence="2" type="ORF">PES01_32000</name>
</gene>
<dbReference type="PANTHER" id="PTHR39594">
    <property type="entry name" value="PROTEIN YCHQ"/>
    <property type="match status" value="1"/>
</dbReference>
<feature type="transmembrane region" description="Helical" evidence="1">
    <location>
        <begin position="59"/>
        <end position="84"/>
    </location>
</feature>
<dbReference type="PIRSF" id="PIRSF005610">
    <property type="entry name" value="SirB"/>
    <property type="match status" value="1"/>
</dbReference>
<evidence type="ECO:0000313" key="2">
    <source>
        <dbReference type="EMBL" id="GEK56355.1"/>
    </source>
</evidence>
<organism evidence="2 3">
    <name type="scientific">Pseudoalteromonas espejiana</name>
    <dbReference type="NCBI Taxonomy" id="28107"/>
    <lineage>
        <taxon>Bacteria</taxon>
        <taxon>Pseudomonadati</taxon>
        <taxon>Pseudomonadota</taxon>
        <taxon>Gammaproteobacteria</taxon>
        <taxon>Alteromonadales</taxon>
        <taxon>Pseudoalteromonadaceae</taxon>
        <taxon>Pseudoalteromonas</taxon>
    </lineage>
</organism>
<accession>A0A510XZ63</accession>
<dbReference type="Proteomes" id="UP000321419">
    <property type="component" value="Unassembled WGS sequence"/>
</dbReference>
<comment type="caution">
    <text evidence="2">The sequence shown here is derived from an EMBL/GenBank/DDBJ whole genome shotgun (WGS) entry which is preliminary data.</text>
</comment>
<proteinExistence type="predicted"/>
<dbReference type="GO" id="GO:0005886">
    <property type="term" value="C:plasma membrane"/>
    <property type="evidence" value="ECO:0007669"/>
    <property type="project" value="TreeGrafter"/>
</dbReference>
<dbReference type="PANTHER" id="PTHR39594:SF1">
    <property type="entry name" value="PROTEIN YCHQ"/>
    <property type="match status" value="1"/>
</dbReference>
<keyword evidence="3" id="KW-1185">Reference proteome</keyword>
<dbReference type="InterPro" id="IPR007360">
    <property type="entry name" value="SirB"/>
</dbReference>
<reference evidence="2 3" key="1">
    <citation type="submission" date="2019-07" db="EMBL/GenBank/DDBJ databases">
        <title>Whole genome shotgun sequence of Pseudoalteromonas espejiana NBRC 102222.</title>
        <authorList>
            <person name="Hosoyama A."/>
            <person name="Uohara A."/>
            <person name="Ohji S."/>
            <person name="Ichikawa N."/>
        </authorList>
    </citation>
    <scope>NUCLEOTIDE SEQUENCE [LARGE SCALE GENOMIC DNA]</scope>
    <source>
        <strain evidence="2 3">NBRC 102222</strain>
    </source>
</reference>
<keyword evidence="1" id="KW-0812">Transmembrane</keyword>
<name>A0A510XZ63_9GAMM</name>
<sequence>MDTFKRIGTPYFIKQQVLRLMDYLAVKHSHMAIAMLSVILFYVRSFSRMGSGKLAKNKLVFIGSHSIDTLLLISALTLVFMAKINPFEQLWLLEKIILVVIYIAIGVISAKQSKTLAKIVYVVINTVVILAIGYLATAKSPLLL</sequence>